<keyword evidence="1" id="KW-0472">Membrane</keyword>
<dbReference type="RefSeq" id="WP_096444914.1">
    <property type="nucleotide sequence ID" value="NZ_JBHSOG010000102.1"/>
</dbReference>
<proteinExistence type="predicted"/>
<gene>
    <name evidence="2" type="ORF">ACFPTN_21545</name>
</gene>
<dbReference type="Proteomes" id="UP001595974">
    <property type="component" value="Unassembled WGS sequence"/>
</dbReference>
<sequence>MKPAVTQPTALADRIRAAAGHGPILPLALCALALCAAALVVRFAGGSAEAATRRLDQARTLQQRTAAELDAARVLDEHLATALAHYRTLAERGVVGREPDDQWPERVARALAHPGVPASEERQTPRTRFAPAQPLVTPDADGTLAPAAGQAPGLQLMVRRLQIEATLRHEGELLDMLARLEAERSKLVLTRACSMDRLPQTRAGGRAPTLRASCQVDGLAIVPAAEVRP</sequence>
<evidence type="ECO:0000313" key="3">
    <source>
        <dbReference type="Proteomes" id="UP001595974"/>
    </source>
</evidence>
<keyword evidence="1" id="KW-1133">Transmembrane helix</keyword>
<keyword evidence="3" id="KW-1185">Reference proteome</keyword>
<evidence type="ECO:0000313" key="2">
    <source>
        <dbReference type="EMBL" id="MFC5771973.1"/>
    </source>
</evidence>
<comment type="caution">
    <text evidence="2">The sequence shown here is derived from an EMBL/GenBank/DDBJ whole genome shotgun (WGS) entry which is preliminary data.</text>
</comment>
<reference evidence="3" key="1">
    <citation type="journal article" date="2019" name="Int. J. Syst. Evol. Microbiol.">
        <title>The Global Catalogue of Microorganisms (GCM) 10K type strain sequencing project: providing services to taxonomists for standard genome sequencing and annotation.</title>
        <authorList>
            <consortium name="The Broad Institute Genomics Platform"/>
            <consortium name="The Broad Institute Genome Sequencing Center for Infectious Disease"/>
            <person name="Wu L."/>
            <person name="Ma J."/>
        </authorList>
    </citation>
    <scope>NUCLEOTIDE SEQUENCE [LARGE SCALE GENOMIC DNA]</scope>
    <source>
        <strain evidence="3">SHR3</strain>
    </source>
</reference>
<feature type="transmembrane region" description="Helical" evidence="1">
    <location>
        <begin position="24"/>
        <end position="45"/>
    </location>
</feature>
<dbReference type="EMBL" id="JBHSOG010000102">
    <property type="protein sequence ID" value="MFC5771973.1"/>
    <property type="molecule type" value="Genomic_DNA"/>
</dbReference>
<organism evidence="2 3">
    <name type="scientific">Thauera sinica</name>
    <dbReference type="NCBI Taxonomy" id="2665146"/>
    <lineage>
        <taxon>Bacteria</taxon>
        <taxon>Pseudomonadati</taxon>
        <taxon>Pseudomonadota</taxon>
        <taxon>Betaproteobacteria</taxon>
        <taxon>Rhodocyclales</taxon>
        <taxon>Zoogloeaceae</taxon>
        <taxon>Thauera</taxon>
    </lineage>
</organism>
<evidence type="ECO:0000256" key="1">
    <source>
        <dbReference type="SAM" id="Phobius"/>
    </source>
</evidence>
<protein>
    <submittedName>
        <fullName evidence="2">Uncharacterized protein</fullName>
    </submittedName>
</protein>
<accession>A0ABW1AXC1</accession>
<keyword evidence="1" id="KW-0812">Transmembrane</keyword>
<name>A0ABW1AXC1_9RHOO</name>